<evidence type="ECO:0000256" key="7">
    <source>
        <dbReference type="ARBA" id="ARBA00047625"/>
    </source>
</evidence>
<comment type="similarity">
    <text evidence="2 9">Belongs to the trans-sulfuration enzymes family.</text>
</comment>
<name>A0A4Q1HGE8_9BURK</name>
<dbReference type="GO" id="GO:0030170">
    <property type="term" value="F:pyridoxal phosphate binding"/>
    <property type="evidence" value="ECO:0007669"/>
    <property type="project" value="InterPro"/>
</dbReference>
<dbReference type="PANTHER" id="PTHR43500:SF1">
    <property type="entry name" value="CYSTATHIONINE BETA-LYASE-RELATED"/>
    <property type="match status" value="1"/>
</dbReference>
<evidence type="ECO:0000256" key="8">
    <source>
        <dbReference type="PIRSR" id="PIRSR001434-2"/>
    </source>
</evidence>
<comment type="catalytic activity">
    <reaction evidence="6">
        <text>L,L-cystathionine + H2O = L-homocysteine + pyruvate + NH4(+)</text>
        <dbReference type="Rhea" id="RHEA:13965"/>
        <dbReference type="ChEBI" id="CHEBI:15361"/>
        <dbReference type="ChEBI" id="CHEBI:15377"/>
        <dbReference type="ChEBI" id="CHEBI:28938"/>
        <dbReference type="ChEBI" id="CHEBI:58161"/>
        <dbReference type="ChEBI" id="CHEBI:58199"/>
    </reaction>
</comment>
<dbReference type="PIRSF" id="PIRSF001434">
    <property type="entry name" value="CGS"/>
    <property type="match status" value="1"/>
</dbReference>
<dbReference type="GO" id="GO:0019346">
    <property type="term" value="P:transsulfuration"/>
    <property type="evidence" value="ECO:0007669"/>
    <property type="project" value="InterPro"/>
</dbReference>
<dbReference type="InterPro" id="IPR015421">
    <property type="entry name" value="PyrdxlP-dep_Trfase_major"/>
</dbReference>
<keyword evidence="11" id="KW-1185">Reference proteome</keyword>
<evidence type="ECO:0000256" key="1">
    <source>
        <dbReference type="ARBA" id="ARBA00001933"/>
    </source>
</evidence>
<protein>
    <submittedName>
        <fullName evidence="10">Cystathionine beta-lyase</fullName>
    </submittedName>
</protein>
<dbReference type="AlphaFoldDB" id="A0A4Q1HGE8"/>
<evidence type="ECO:0000256" key="5">
    <source>
        <dbReference type="ARBA" id="ARBA00046315"/>
    </source>
</evidence>
<dbReference type="RefSeq" id="WP_129152367.1">
    <property type="nucleotide sequence ID" value="NZ_JBHSDO010000017.1"/>
</dbReference>
<evidence type="ECO:0000256" key="9">
    <source>
        <dbReference type="RuleBase" id="RU362118"/>
    </source>
</evidence>
<organism evidence="10 11">
    <name type="scientific">Achromobacter aloeverae</name>
    <dbReference type="NCBI Taxonomy" id="1750518"/>
    <lineage>
        <taxon>Bacteria</taxon>
        <taxon>Pseudomonadati</taxon>
        <taxon>Pseudomonadota</taxon>
        <taxon>Betaproteobacteria</taxon>
        <taxon>Burkholderiales</taxon>
        <taxon>Alcaligenaceae</taxon>
        <taxon>Achromobacter</taxon>
    </lineage>
</organism>
<dbReference type="GO" id="GO:0019450">
    <property type="term" value="P:L-cysteine catabolic process to pyruvate"/>
    <property type="evidence" value="ECO:0007669"/>
    <property type="project" value="TreeGrafter"/>
</dbReference>
<dbReference type="InterPro" id="IPR015422">
    <property type="entry name" value="PyrdxlP-dep_Trfase_small"/>
</dbReference>
<comment type="catalytic activity">
    <reaction evidence="7">
        <text>an S-substituted L-cysteine + H2O = a thiol + pyruvate + NH4(+)</text>
        <dbReference type="Rhea" id="RHEA:18121"/>
        <dbReference type="ChEBI" id="CHEBI:15361"/>
        <dbReference type="ChEBI" id="CHEBI:15377"/>
        <dbReference type="ChEBI" id="CHEBI:28938"/>
        <dbReference type="ChEBI" id="CHEBI:29256"/>
        <dbReference type="ChEBI" id="CHEBI:58717"/>
        <dbReference type="EC" id="4.4.1.13"/>
    </reaction>
</comment>
<dbReference type="EMBL" id="PYAL01000006">
    <property type="protein sequence ID" value="RXN86199.1"/>
    <property type="molecule type" value="Genomic_DNA"/>
</dbReference>
<dbReference type="InterPro" id="IPR015424">
    <property type="entry name" value="PyrdxlP-dep_Trfase"/>
</dbReference>
<evidence type="ECO:0000256" key="6">
    <source>
        <dbReference type="ARBA" id="ARBA00047517"/>
    </source>
</evidence>
<dbReference type="PROSITE" id="PS00868">
    <property type="entry name" value="CYS_MET_METAB_PP"/>
    <property type="match status" value="1"/>
</dbReference>
<dbReference type="FunFam" id="3.40.640.10:FF:000046">
    <property type="entry name" value="Cystathionine gamma-lyase"/>
    <property type="match status" value="1"/>
</dbReference>
<keyword evidence="3 8" id="KW-0663">Pyridoxal phosphate</keyword>
<dbReference type="InterPro" id="IPR000277">
    <property type="entry name" value="Cys/Met-Metab_PyrdxlP-dep_enz"/>
</dbReference>
<evidence type="ECO:0000256" key="2">
    <source>
        <dbReference type="ARBA" id="ARBA00009077"/>
    </source>
</evidence>
<dbReference type="Gene3D" id="3.90.1150.10">
    <property type="entry name" value="Aspartate Aminotransferase, domain 1"/>
    <property type="match status" value="1"/>
</dbReference>
<proteinExistence type="inferred from homology"/>
<dbReference type="PANTHER" id="PTHR43500">
    <property type="entry name" value="CYSTATHIONINE BETA-LYASE-RELATED"/>
    <property type="match status" value="1"/>
</dbReference>
<evidence type="ECO:0000256" key="4">
    <source>
        <dbReference type="ARBA" id="ARBA00023239"/>
    </source>
</evidence>
<reference evidence="10 11" key="1">
    <citation type="journal article" date="2017" name="Int. J. Syst. Evol. Microbiol.">
        <title>Achromobacter aloeverae sp. nov., isolated from the root of Aloe vera (L.) Burm.f.</title>
        <authorList>
            <person name="Kuncharoen N."/>
            <person name="Muramatsu Y."/>
            <person name="Shibata C."/>
            <person name="Kamakura Y."/>
            <person name="Nakagawa Y."/>
            <person name="Tanasupawat S."/>
        </authorList>
    </citation>
    <scope>NUCLEOTIDE SEQUENCE [LARGE SCALE GENOMIC DNA]</scope>
    <source>
        <strain evidence="10 11">AVA-1</strain>
    </source>
</reference>
<dbReference type="InterPro" id="IPR006233">
    <property type="entry name" value="Cys_b_lyase_bac"/>
</dbReference>
<dbReference type="OrthoDB" id="9805807at2"/>
<evidence type="ECO:0000313" key="10">
    <source>
        <dbReference type="EMBL" id="RXN86199.1"/>
    </source>
</evidence>
<dbReference type="InterPro" id="IPR054542">
    <property type="entry name" value="Cys_met_metab_PP"/>
</dbReference>
<keyword evidence="4 10" id="KW-0456">Lyase</keyword>
<dbReference type="Pfam" id="PF01053">
    <property type="entry name" value="Cys_Met_Meta_PP"/>
    <property type="match status" value="1"/>
</dbReference>
<evidence type="ECO:0000256" key="3">
    <source>
        <dbReference type="ARBA" id="ARBA00022898"/>
    </source>
</evidence>
<dbReference type="Gene3D" id="3.40.640.10">
    <property type="entry name" value="Type I PLP-dependent aspartate aminotransferase-like (Major domain)"/>
    <property type="match status" value="1"/>
</dbReference>
<comment type="caution">
    <text evidence="10">The sequence shown here is derived from an EMBL/GenBank/DDBJ whole genome shotgun (WGS) entry which is preliminary data.</text>
</comment>
<evidence type="ECO:0000313" key="11">
    <source>
        <dbReference type="Proteomes" id="UP000290849"/>
    </source>
</evidence>
<feature type="modified residue" description="N6-(pyridoxal phosphate)lysine" evidence="8">
    <location>
        <position position="204"/>
    </location>
</feature>
<gene>
    <name evidence="10" type="ORF">C7R54_20960</name>
</gene>
<dbReference type="SUPFAM" id="SSF53383">
    <property type="entry name" value="PLP-dependent transferases"/>
    <property type="match status" value="1"/>
</dbReference>
<sequence length="395" mass="42545">MNEWTRCVVTPEVSHEGFASLAVPVYRASTIPFADAQAYATRRERGEEGYSYGLYGTPTSRTLERKITDLHGGVRTLLAPSGQAAIALAMLHLLEQGDHVLIPDTVYPPVRDFADQDLGRLGIAARYYDPTDLDALAAMIDDRTRLVWAESPGSTTMEVQDLSAIADLAHRRGALVGCDNTWASPLYFKPLRHGADIVVEALTKFFGGHSDVLMGSLTVKDPAIATRIRAGLGRMGVGVSPDDCSLVLRGMETMALRMDHSARVARALVERLQGHALVHRILYPALPGSPGHDLWKRDFSGASGVFSVVFTAAAAPHVGPALDVLKTFAIGASWGGTRSLAAPMPVRAVRSVRAWTDPDTVLRLSVGLEDEDDLAADIDLLLDYLERHCPSGGSA</sequence>
<dbReference type="Proteomes" id="UP000290849">
    <property type="component" value="Unassembled WGS sequence"/>
</dbReference>
<accession>A0A4Q1HGE8</accession>
<comment type="pathway">
    <text evidence="5">Amino-acid biosynthesis; L-methionine biosynthesis via de novo pathway; L-homocysteine from L-cystathionine: step 1/1.</text>
</comment>
<dbReference type="GO" id="GO:0047804">
    <property type="term" value="F:cysteine-S-conjugate beta-lyase activity"/>
    <property type="evidence" value="ECO:0007669"/>
    <property type="project" value="UniProtKB-EC"/>
</dbReference>
<comment type="cofactor">
    <cofactor evidence="1 9">
        <name>pyridoxal 5'-phosphate</name>
        <dbReference type="ChEBI" id="CHEBI:597326"/>
    </cofactor>
</comment>